<dbReference type="RefSeq" id="WP_296952125.1">
    <property type="nucleotide sequence ID" value="NZ_LT599021.1"/>
</dbReference>
<gene>
    <name evidence="2" type="ORF">KL86DYS2_13380</name>
</gene>
<dbReference type="NCBIfam" id="TIGR03519">
    <property type="entry name" value="T9SS_PorP_fam"/>
    <property type="match status" value="1"/>
</dbReference>
<organism evidence="2">
    <name type="scientific">uncultured Dysgonomonas sp</name>
    <dbReference type="NCBI Taxonomy" id="206096"/>
    <lineage>
        <taxon>Bacteria</taxon>
        <taxon>Pseudomonadati</taxon>
        <taxon>Bacteroidota</taxon>
        <taxon>Bacteroidia</taxon>
        <taxon>Bacteroidales</taxon>
        <taxon>Dysgonomonadaceae</taxon>
        <taxon>Dysgonomonas</taxon>
        <taxon>environmental samples</taxon>
    </lineage>
</organism>
<dbReference type="AlphaFoldDB" id="A0A212KAE4"/>
<feature type="region of interest" description="Disordered" evidence="1">
    <location>
        <begin position="138"/>
        <end position="163"/>
    </location>
</feature>
<evidence type="ECO:0000313" key="2">
    <source>
        <dbReference type="EMBL" id="SBW08465.1"/>
    </source>
</evidence>
<evidence type="ECO:0008006" key="3">
    <source>
        <dbReference type="Google" id="ProtNLM"/>
    </source>
</evidence>
<name>A0A212KAE4_9BACT</name>
<reference evidence="2" key="1">
    <citation type="submission" date="2016-04" db="EMBL/GenBank/DDBJ databases">
        <authorList>
            <person name="Evans L.H."/>
            <person name="Alamgir A."/>
            <person name="Owens N."/>
            <person name="Weber N.D."/>
            <person name="Virtaneva K."/>
            <person name="Barbian K."/>
            <person name="Babar A."/>
            <person name="Rosenke K."/>
        </authorList>
    </citation>
    <scope>NUCLEOTIDE SEQUENCE</scope>
    <source>
        <strain evidence="2">86-2</strain>
    </source>
</reference>
<dbReference type="EMBL" id="FLUL01000001">
    <property type="protein sequence ID" value="SBW08465.1"/>
    <property type="molecule type" value="Genomic_DNA"/>
</dbReference>
<protein>
    <recommendedName>
        <fullName evidence="3">Bacteroidetes-specific membrane protein</fullName>
    </recommendedName>
</protein>
<sequence length="323" mass="36401">MKLNYITLFFLFFTLGSGVVYGQWDSQISQYWNMKNFYNPSFVGERNVIESSLLHRRQWTGIDRAPVTSLVSLNMPMNFLGKEHGVGAMVITDKFGLFTNTSTMLQYAYRFKFKKNRYLRVGLQGGMMNIDFDASGIKNPPSGEGGTGNGSEGETDHTNPTTAIGEKKFDMGLGVSWITPTYYLGASITHLMQPKFDIDEQTTSFISRIYYLTGGYNIKLGNPLIELQPSALFKSDAVTYQLEVTAKAEYKKMFNGGISWRKGDGFVFLLGVKIKNIDAGYSYDLSTSEIAKVSHGSHELFIRYSMPLEKRKDRHSGKSIRIL</sequence>
<proteinExistence type="predicted"/>
<dbReference type="InterPro" id="IPR019861">
    <property type="entry name" value="PorP/SprF_Bacteroidetes"/>
</dbReference>
<evidence type="ECO:0000256" key="1">
    <source>
        <dbReference type="SAM" id="MobiDB-lite"/>
    </source>
</evidence>
<dbReference type="Pfam" id="PF11751">
    <property type="entry name" value="PorP_SprF"/>
    <property type="match status" value="1"/>
</dbReference>
<accession>A0A212KAE4</accession>